<dbReference type="PANTHER" id="PTHR14136:SF17">
    <property type="entry name" value="BTB_POZ DOMAIN-CONTAINING PROTEIN KCTD9"/>
    <property type="match status" value="1"/>
</dbReference>
<evidence type="ECO:0000256" key="1">
    <source>
        <dbReference type="SAM" id="Phobius"/>
    </source>
</evidence>
<proteinExistence type="predicted"/>
<keyword evidence="1" id="KW-1133">Transmembrane helix</keyword>
<evidence type="ECO:0000313" key="2">
    <source>
        <dbReference type="EMBL" id="CAB4942039.1"/>
    </source>
</evidence>
<dbReference type="PANTHER" id="PTHR14136">
    <property type="entry name" value="BTB_POZ DOMAIN-CONTAINING PROTEIN KCTD9"/>
    <property type="match status" value="1"/>
</dbReference>
<dbReference type="Pfam" id="PF00805">
    <property type="entry name" value="Pentapeptide"/>
    <property type="match status" value="1"/>
</dbReference>
<name>A0A6J7JGM7_9ZZZZ</name>
<dbReference type="AlphaFoldDB" id="A0A6J7JGM7"/>
<dbReference type="Gene3D" id="2.160.20.80">
    <property type="entry name" value="E3 ubiquitin-protein ligase SopA"/>
    <property type="match status" value="1"/>
</dbReference>
<gene>
    <name evidence="2" type="ORF">UFOPK3789_00143</name>
</gene>
<dbReference type="EMBL" id="CAFBNL010000004">
    <property type="protein sequence ID" value="CAB4942039.1"/>
    <property type="molecule type" value="Genomic_DNA"/>
</dbReference>
<reference evidence="2" key="1">
    <citation type="submission" date="2020-05" db="EMBL/GenBank/DDBJ databases">
        <authorList>
            <person name="Chiriac C."/>
            <person name="Salcher M."/>
            <person name="Ghai R."/>
            <person name="Kavagutti S V."/>
        </authorList>
    </citation>
    <scope>NUCLEOTIDE SEQUENCE</scope>
</reference>
<dbReference type="InterPro" id="IPR001646">
    <property type="entry name" value="5peptide_repeat"/>
</dbReference>
<accession>A0A6J7JGM7</accession>
<organism evidence="2">
    <name type="scientific">freshwater metagenome</name>
    <dbReference type="NCBI Taxonomy" id="449393"/>
    <lineage>
        <taxon>unclassified sequences</taxon>
        <taxon>metagenomes</taxon>
        <taxon>ecological metagenomes</taxon>
    </lineage>
</organism>
<dbReference type="SUPFAM" id="SSF141571">
    <property type="entry name" value="Pentapeptide repeat-like"/>
    <property type="match status" value="1"/>
</dbReference>
<feature type="transmembrane region" description="Helical" evidence="1">
    <location>
        <begin position="12"/>
        <end position="29"/>
    </location>
</feature>
<dbReference type="InterPro" id="IPR051082">
    <property type="entry name" value="Pentapeptide-BTB/POZ_domain"/>
</dbReference>
<sequence length="299" mass="31881">MTLSSFFHRGIVRVITLIIIAIALIALLASCGGSGTSDIANKQPKLVNGYPIYARANLNGADLNKANLRKADLRKARLREADLSYADLRKADLSGADLSGANMAGAKLEGALLAGVFWDASTIWPVGFTPPPSATTTTTTVYVPPPTTTTVYIPPTTTVDPNAQDRAAGATWIADKEATPTLINIYEAVYYMHSDAADNDTESLRATCQDGNSGVRTWKAALGVSPWPDFNSMINSSLSHLANSFSACLRGEYGTMGNERSQGESDLHSALSILRSTQGRIGLAELAHLIEVVEVLPVW</sequence>
<keyword evidence="1" id="KW-0812">Transmembrane</keyword>
<keyword evidence="1" id="KW-0472">Membrane</keyword>
<protein>
    <submittedName>
        <fullName evidence="2">Unannotated protein</fullName>
    </submittedName>
</protein>